<organism evidence="4 5">
    <name type="scientific">Parapusillimonas granuli</name>
    <dbReference type="NCBI Taxonomy" id="380911"/>
    <lineage>
        <taxon>Bacteria</taxon>
        <taxon>Pseudomonadati</taxon>
        <taxon>Pseudomonadota</taxon>
        <taxon>Betaproteobacteria</taxon>
        <taxon>Burkholderiales</taxon>
        <taxon>Alcaligenaceae</taxon>
        <taxon>Parapusillimonas</taxon>
    </lineage>
</organism>
<evidence type="ECO:0000313" key="4">
    <source>
        <dbReference type="EMBL" id="NYT51746.1"/>
    </source>
</evidence>
<dbReference type="SUPFAM" id="SSF51735">
    <property type="entry name" value="NAD(P)-binding Rossmann-fold domains"/>
    <property type="match status" value="1"/>
</dbReference>
<dbReference type="GO" id="GO:0016616">
    <property type="term" value="F:oxidoreductase activity, acting on the CH-OH group of donors, NAD or NADP as acceptor"/>
    <property type="evidence" value="ECO:0007669"/>
    <property type="project" value="TreeGrafter"/>
</dbReference>
<name>A0A853GAF1_9BURK</name>
<dbReference type="InterPro" id="IPR002347">
    <property type="entry name" value="SDR_fam"/>
</dbReference>
<dbReference type="PANTHER" id="PTHR42760">
    <property type="entry name" value="SHORT-CHAIN DEHYDROGENASES/REDUCTASES FAMILY MEMBER"/>
    <property type="match status" value="1"/>
</dbReference>
<evidence type="ECO:0000256" key="2">
    <source>
        <dbReference type="ARBA" id="ARBA00023002"/>
    </source>
</evidence>
<dbReference type="SMART" id="SM00822">
    <property type="entry name" value="PKS_KR"/>
    <property type="match status" value="1"/>
</dbReference>
<dbReference type="InterPro" id="IPR036291">
    <property type="entry name" value="NAD(P)-bd_dom_sf"/>
</dbReference>
<evidence type="ECO:0000313" key="5">
    <source>
        <dbReference type="Proteomes" id="UP000559809"/>
    </source>
</evidence>
<proteinExistence type="inferred from homology"/>
<gene>
    <name evidence="4" type="ORF">H0A72_20735</name>
</gene>
<dbReference type="PRINTS" id="PR00080">
    <property type="entry name" value="SDRFAMILY"/>
</dbReference>
<dbReference type="EMBL" id="JACCEM010000015">
    <property type="protein sequence ID" value="NYT51746.1"/>
    <property type="molecule type" value="Genomic_DNA"/>
</dbReference>
<dbReference type="Proteomes" id="UP000559809">
    <property type="component" value="Unassembled WGS sequence"/>
</dbReference>
<keyword evidence="5" id="KW-1185">Reference proteome</keyword>
<dbReference type="PANTHER" id="PTHR42760:SF135">
    <property type="entry name" value="BLL7886 PROTEIN"/>
    <property type="match status" value="1"/>
</dbReference>
<dbReference type="InterPro" id="IPR057326">
    <property type="entry name" value="KR_dom"/>
</dbReference>
<dbReference type="PRINTS" id="PR00081">
    <property type="entry name" value="GDHRDH"/>
</dbReference>
<reference evidence="4 5" key="1">
    <citation type="submission" date="2020-07" db="EMBL/GenBank/DDBJ databases">
        <title>Taxonomic revisions and descriptions of new bacterial species based on genomic comparisons in the high-G+C-content subgroup of the family Alcaligenaceae.</title>
        <authorList>
            <person name="Szabo A."/>
            <person name="Felfoldi T."/>
        </authorList>
    </citation>
    <scope>NUCLEOTIDE SEQUENCE [LARGE SCALE GENOMIC DNA]</scope>
    <source>
        <strain evidence="4 5">LMG 24012</strain>
    </source>
</reference>
<feature type="domain" description="Ketoreductase" evidence="3">
    <location>
        <begin position="11"/>
        <end position="196"/>
    </location>
</feature>
<comment type="caution">
    <text evidence="4">The sequence shown here is derived from an EMBL/GenBank/DDBJ whole genome shotgun (WGS) entry which is preliminary data.</text>
</comment>
<keyword evidence="2" id="KW-0560">Oxidoreductase</keyword>
<sequence length="260" mass="26630">MEQHKGAGEGGLALVTGAAGGIGSEICRRLAARGLTVAVADLDPQRARTVAEGLGPAHVSLAFDVADEASVDASFERLESDHGPVRVVVCAAGLLQFGPGGERPLIQSTELDLWNRSMAVNATGVFLCARAYVRHRVAAPVAHGRFITFASVAAQLGGYRSSASYIAAKSAVLGFTKALAREVAPMGITVNSVSPGLIDTDMLRSTVASSGAMEAAAAAIPLGRIGTVADVASAVDYLVSEEAGYITGSVMDVNGGYRMQ</sequence>
<dbReference type="AlphaFoldDB" id="A0A853GAF1"/>
<dbReference type="Gene3D" id="3.40.50.720">
    <property type="entry name" value="NAD(P)-binding Rossmann-like Domain"/>
    <property type="match status" value="1"/>
</dbReference>
<accession>A0A853GAF1</accession>
<evidence type="ECO:0000259" key="3">
    <source>
        <dbReference type="SMART" id="SM00822"/>
    </source>
</evidence>
<dbReference type="GO" id="GO:0030497">
    <property type="term" value="P:fatty acid elongation"/>
    <property type="evidence" value="ECO:0007669"/>
    <property type="project" value="TreeGrafter"/>
</dbReference>
<dbReference type="FunFam" id="3.40.50.720:FF:000173">
    <property type="entry name" value="3-oxoacyl-[acyl-carrier protein] reductase"/>
    <property type="match status" value="1"/>
</dbReference>
<dbReference type="Pfam" id="PF13561">
    <property type="entry name" value="adh_short_C2"/>
    <property type="match status" value="1"/>
</dbReference>
<protein>
    <submittedName>
        <fullName evidence="4">SDR family oxidoreductase</fullName>
    </submittedName>
</protein>
<comment type="similarity">
    <text evidence="1">Belongs to the short-chain dehydrogenases/reductases (SDR) family.</text>
</comment>
<evidence type="ECO:0000256" key="1">
    <source>
        <dbReference type="ARBA" id="ARBA00006484"/>
    </source>
</evidence>
<dbReference type="RefSeq" id="WP_180158424.1">
    <property type="nucleotide sequence ID" value="NZ_JACCEM010000015.1"/>
</dbReference>